<dbReference type="RefSeq" id="WP_170130359.1">
    <property type="nucleotide sequence ID" value="NZ_FMVW01000001.1"/>
</dbReference>
<accession>A0A1G5M9K0</accession>
<dbReference type="InterPro" id="IPR011256">
    <property type="entry name" value="Reg_factor_effector_dom_sf"/>
</dbReference>
<keyword evidence="1" id="KW-0812">Transmembrane</keyword>
<dbReference type="PANTHER" id="PTHR11220">
    <property type="entry name" value="HEME-BINDING PROTEIN-RELATED"/>
    <property type="match status" value="1"/>
</dbReference>
<dbReference type="PANTHER" id="PTHR11220:SF58">
    <property type="entry name" value="SOUL HEME-BINDING FAMILY PROTEIN"/>
    <property type="match status" value="1"/>
</dbReference>
<evidence type="ECO:0000313" key="3">
    <source>
        <dbReference type="Proteomes" id="UP000199347"/>
    </source>
</evidence>
<dbReference type="AlphaFoldDB" id="A0A1G5M9K0"/>
<dbReference type="Pfam" id="PF04832">
    <property type="entry name" value="SOUL"/>
    <property type="match status" value="1"/>
</dbReference>
<keyword evidence="1" id="KW-1133">Transmembrane helix</keyword>
<keyword evidence="1" id="KW-0472">Membrane</keyword>
<dbReference type="SUPFAM" id="SSF55136">
    <property type="entry name" value="Probable bacterial effector-binding domain"/>
    <property type="match status" value="1"/>
</dbReference>
<reference evidence="2 3" key="1">
    <citation type="submission" date="2016-10" db="EMBL/GenBank/DDBJ databases">
        <authorList>
            <person name="de Groot N.N."/>
        </authorList>
    </citation>
    <scope>NUCLEOTIDE SEQUENCE [LARGE SCALE GENOMIC DNA]</scope>
    <source>
        <strain evidence="2 3">DSM 2698</strain>
    </source>
</reference>
<protein>
    <submittedName>
        <fullName evidence="2">SOUL heme-binding protein</fullName>
    </submittedName>
</protein>
<name>A0A1G5M9K0_AFIMA</name>
<dbReference type="EMBL" id="FMVW01000001">
    <property type="protein sequence ID" value="SCZ21853.1"/>
    <property type="molecule type" value="Genomic_DNA"/>
</dbReference>
<evidence type="ECO:0000313" key="2">
    <source>
        <dbReference type="EMBL" id="SCZ21853.1"/>
    </source>
</evidence>
<organism evidence="2 3">
    <name type="scientific">Afifella marina DSM 2698</name>
    <dbReference type="NCBI Taxonomy" id="1120955"/>
    <lineage>
        <taxon>Bacteria</taxon>
        <taxon>Pseudomonadati</taxon>
        <taxon>Pseudomonadota</taxon>
        <taxon>Alphaproteobacteria</taxon>
        <taxon>Hyphomicrobiales</taxon>
        <taxon>Afifellaceae</taxon>
        <taxon>Afifella</taxon>
    </lineage>
</organism>
<dbReference type="STRING" id="1120955.SAMN03080610_00334"/>
<dbReference type="InterPro" id="IPR006917">
    <property type="entry name" value="SOUL_heme-bd"/>
</dbReference>
<evidence type="ECO:0000256" key="1">
    <source>
        <dbReference type="SAM" id="Phobius"/>
    </source>
</evidence>
<proteinExistence type="predicted"/>
<dbReference type="Proteomes" id="UP000199347">
    <property type="component" value="Unassembled WGS sequence"/>
</dbReference>
<sequence length="276" mass="31204">MPNALSRSYAELRDTLGKLQDNLEERGRSVADTGHNVTRRARNANPWRRPEPHWYDRPAKWYHHGSDYVRERPGVAGVVAAGAALVLVGGAIYAARRTSLYIEEPDYDVVDSKSEFEVREYGKQVVAEAHATGRRDQALKAGFHKLADYIFARQRPGKKIAMTAPVVQAPIVGENGRRRGWAVRFIMPAKWNLADLPKPAQDDVVLKEISPRRVASVRFSGQMNDRLALENLEALRLFIEDHDLKAIGEPIYAYYNPPMTPGFMRRNEIMVEVSEA</sequence>
<feature type="transmembrane region" description="Helical" evidence="1">
    <location>
        <begin position="75"/>
        <end position="95"/>
    </location>
</feature>
<dbReference type="Gene3D" id="3.20.80.10">
    <property type="entry name" value="Regulatory factor, effector binding domain"/>
    <property type="match status" value="1"/>
</dbReference>
<keyword evidence="3" id="KW-1185">Reference proteome</keyword>
<gene>
    <name evidence="2" type="ORF">SAMN03080610_00334</name>
</gene>